<dbReference type="EMBL" id="JADCNM010000002">
    <property type="protein sequence ID" value="KAG0493242.1"/>
    <property type="molecule type" value="Genomic_DNA"/>
</dbReference>
<gene>
    <name evidence="3" type="ORF">HPP92_004236</name>
</gene>
<dbReference type="GO" id="GO:0010114">
    <property type="term" value="P:response to red light"/>
    <property type="evidence" value="ECO:0007669"/>
    <property type="project" value="TreeGrafter"/>
</dbReference>
<accession>A0A835RWB8</accession>
<protein>
    <recommendedName>
        <fullName evidence="2">BACK domain-containing protein</fullName>
    </recommendedName>
</protein>
<evidence type="ECO:0000313" key="4">
    <source>
        <dbReference type="Proteomes" id="UP000639772"/>
    </source>
</evidence>
<dbReference type="Proteomes" id="UP000639772">
    <property type="component" value="Unassembled WGS sequence"/>
</dbReference>
<dbReference type="GO" id="GO:0005634">
    <property type="term" value="C:nucleus"/>
    <property type="evidence" value="ECO:0007669"/>
    <property type="project" value="TreeGrafter"/>
</dbReference>
<name>A0A835RWB8_VANPL</name>
<dbReference type="OrthoDB" id="668062at2759"/>
<dbReference type="InterPro" id="IPR011705">
    <property type="entry name" value="BACK"/>
</dbReference>
<comment type="function">
    <text evidence="1">May act as a substrate-specific adapter of an E3 ubiquitin-protein ligase complex (CUL3-RBX1-BTB) which mediates the ubiquitination and subsequent proteasomal degradation of target proteins.</text>
</comment>
<comment type="caution">
    <text evidence="3">The sequence shown here is derived from an EMBL/GenBank/DDBJ whole genome shotgun (WGS) entry which is preliminary data.</text>
</comment>
<sequence length="64" mass="6904">MASAVQPLTDASILPTYTTSSNTISKFQHEVMNLPLAGMEAILGSDDLQVASEDAVYDLVFKWA</sequence>
<feature type="domain" description="BACK" evidence="2">
    <location>
        <begin position="28"/>
        <end position="63"/>
    </location>
</feature>
<organism evidence="3 4">
    <name type="scientific">Vanilla planifolia</name>
    <name type="common">Vanilla</name>
    <dbReference type="NCBI Taxonomy" id="51239"/>
    <lineage>
        <taxon>Eukaryota</taxon>
        <taxon>Viridiplantae</taxon>
        <taxon>Streptophyta</taxon>
        <taxon>Embryophyta</taxon>
        <taxon>Tracheophyta</taxon>
        <taxon>Spermatophyta</taxon>
        <taxon>Magnoliopsida</taxon>
        <taxon>Liliopsida</taxon>
        <taxon>Asparagales</taxon>
        <taxon>Orchidaceae</taxon>
        <taxon>Vanilloideae</taxon>
        <taxon>Vanilleae</taxon>
        <taxon>Vanilla</taxon>
    </lineage>
</organism>
<evidence type="ECO:0000259" key="2">
    <source>
        <dbReference type="Pfam" id="PF07707"/>
    </source>
</evidence>
<dbReference type="AlphaFoldDB" id="A0A835RWB8"/>
<reference evidence="3 4" key="1">
    <citation type="journal article" date="2020" name="Nat. Food">
        <title>A phased Vanilla planifolia genome enables genetic improvement of flavour and production.</title>
        <authorList>
            <person name="Hasing T."/>
            <person name="Tang H."/>
            <person name="Brym M."/>
            <person name="Khazi F."/>
            <person name="Huang T."/>
            <person name="Chambers A.H."/>
        </authorList>
    </citation>
    <scope>NUCLEOTIDE SEQUENCE [LARGE SCALE GENOMIC DNA]</scope>
    <source>
        <tissue evidence="3">Leaf</tissue>
    </source>
</reference>
<dbReference type="Gene3D" id="1.25.40.420">
    <property type="match status" value="1"/>
</dbReference>
<evidence type="ECO:0000313" key="3">
    <source>
        <dbReference type="EMBL" id="KAG0493242.1"/>
    </source>
</evidence>
<dbReference type="Pfam" id="PF07707">
    <property type="entry name" value="BACK"/>
    <property type="match status" value="1"/>
</dbReference>
<dbReference type="PANTHER" id="PTHR46336:SF3">
    <property type="entry name" value="BTB_POZ DOMAIN-CONTAINING PROTEIN POB1"/>
    <property type="match status" value="1"/>
</dbReference>
<dbReference type="PANTHER" id="PTHR46336">
    <property type="entry name" value="OS02G0260700 PROTEIN"/>
    <property type="match status" value="1"/>
</dbReference>
<dbReference type="InterPro" id="IPR045890">
    <property type="entry name" value="POB1-like"/>
</dbReference>
<proteinExistence type="predicted"/>
<evidence type="ECO:0000256" key="1">
    <source>
        <dbReference type="ARBA" id="ARBA00002668"/>
    </source>
</evidence>